<proteinExistence type="predicted"/>
<reference evidence="1 2" key="1">
    <citation type="submission" date="2024-09" db="EMBL/GenBank/DDBJ databases">
        <authorList>
            <person name="Sun Q."/>
            <person name="Mori K."/>
        </authorList>
    </citation>
    <scope>NUCLEOTIDE SEQUENCE [LARGE SCALE GENOMIC DNA]</scope>
    <source>
        <strain evidence="1 2">TBRC 7907</strain>
    </source>
</reference>
<gene>
    <name evidence="1" type="ORF">ACFFQA_09585</name>
</gene>
<accession>A0ABV5ZTH7</accession>
<evidence type="ECO:0000313" key="2">
    <source>
        <dbReference type="Proteomes" id="UP001589693"/>
    </source>
</evidence>
<dbReference type="RefSeq" id="WP_377851378.1">
    <property type="nucleotide sequence ID" value="NZ_JBHLZU010000008.1"/>
</dbReference>
<organism evidence="1 2">
    <name type="scientific">Allokutzneria oryzae</name>
    <dbReference type="NCBI Taxonomy" id="1378989"/>
    <lineage>
        <taxon>Bacteria</taxon>
        <taxon>Bacillati</taxon>
        <taxon>Actinomycetota</taxon>
        <taxon>Actinomycetes</taxon>
        <taxon>Pseudonocardiales</taxon>
        <taxon>Pseudonocardiaceae</taxon>
        <taxon>Allokutzneria</taxon>
    </lineage>
</organism>
<name>A0ABV5ZTH7_9PSEU</name>
<sequence>MQAPAELNSQKIKALKNIRFRAKLPDNAAFVSISLSGGSNLGPGRPSAPHADGHVIESVPGPIAVGTTFQLRKGTLQLKAGSRA</sequence>
<comment type="caution">
    <text evidence="1">The sequence shown here is derived from an EMBL/GenBank/DDBJ whole genome shotgun (WGS) entry which is preliminary data.</text>
</comment>
<keyword evidence="2" id="KW-1185">Reference proteome</keyword>
<evidence type="ECO:0000313" key="1">
    <source>
        <dbReference type="EMBL" id="MFB9904193.1"/>
    </source>
</evidence>
<dbReference type="Proteomes" id="UP001589693">
    <property type="component" value="Unassembled WGS sequence"/>
</dbReference>
<dbReference type="EMBL" id="JBHLZU010000008">
    <property type="protein sequence ID" value="MFB9904193.1"/>
    <property type="molecule type" value="Genomic_DNA"/>
</dbReference>
<protein>
    <submittedName>
        <fullName evidence="1">Uncharacterized protein</fullName>
    </submittedName>
</protein>